<dbReference type="RefSeq" id="WP_012849861.1">
    <property type="nucleotide sequence ID" value="NC_013508.1"/>
</dbReference>
<evidence type="ECO:0000313" key="3">
    <source>
        <dbReference type="Proteomes" id="UP001223683"/>
    </source>
</evidence>
<dbReference type="GeneID" id="72529812"/>
<evidence type="ECO:0000313" key="2">
    <source>
        <dbReference type="EMBL" id="WDU90628.1"/>
    </source>
</evidence>
<proteinExistence type="predicted"/>
<feature type="transmembrane region" description="Helical" evidence="1">
    <location>
        <begin position="6"/>
        <end position="24"/>
    </location>
</feature>
<dbReference type="EMBL" id="CP118390">
    <property type="protein sequence ID" value="WDU90628.1"/>
    <property type="molecule type" value="Genomic_DNA"/>
</dbReference>
<organism evidence="2 3">
    <name type="scientific">Edwardsiella piscicida</name>
    <dbReference type="NCBI Taxonomy" id="1263550"/>
    <lineage>
        <taxon>Bacteria</taxon>
        <taxon>Pseudomonadati</taxon>
        <taxon>Pseudomonadota</taxon>
        <taxon>Gammaproteobacteria</taxon>
        <taxon>Enterobacterales</taxon>
        <taxon>Hafniaceae</taxon>
        <taxon>Edwardsiella</taxon>
    </lineage>
</organism>
<protein>
    <submittedName>
        <fullName evidence="2">Uncharacterized protein</fullName>
    </submittedName>
</protein>
<keyword evidence="1" id="KW-1133">Transmembrane helix</keyword>
<gene>
    <name evidence="2" type="ORF">PWJ79_14590</name>
</gene>
<evidence type="ECO:0000256" key="1">
    <source>
        <dbReference type="SAM" id="Phobius"/>
    </source>
</evidence>
<accession>A0AAQ3C1P5</accession>
<dbReference type="AlphaFoldDB" id="A0AAQ3C1P5"/>
<name>A0AAQ3C1P5_EDWPI</name>
<dbReference type="Proteomes" id="UP001223683">
    <property type="component" value="Chromosome"/>
</dbReference>
<keyword evidence="1" id="KW-0472">Membrane</keyword>
<reference evidence="2" key="1">
    <citation type="submission" date="2022-10" db="EMBL/GenBank/DDBJ databases">
        <title>Complete genome of Ep21-8.</title>
        <authorList>
            <person name="Kang Y.-R."/>
            <person name="Kim D.-H."/>
        </authorList>
    </citation>
    <scope>NUCLEOTIDE SEQUENCE</scope>
    <source>
        <strain evidence="2">Ep21-8</strain>
    </source>
</reference>
<keyword evidence="1" id="KW-0812">Transmembrane</keyword>
<sequence>MNKITIAFLVALIAALATLGFFIFKRETTIAMHCKGDIDIYMANDEHIKGIISFDLLNNNTGVAHIIGKLYVSNTLHKINGESGFHYKLIDVNRGLFEIDKTYSKLILQDAEADDIKNSLLIKKMFEGSHYLIIKRVNSNTFFIGYTGYPIMLCVNENNKVM</sequence>